<comment type="caution">
    <text evidence="2">The sequence shown here is derived from an EMBL/GenBank/DDBJ whole genome shotgun (WGS) entry which is preliminary data.</text>
</comment>
<dbReference type="Proteomes" id="UP000652074">
    <property type="component" value="Unassembled WGS sequence"/>
</dbReference>
<dbReference type="InterPro" id="IPR002575">
    <property type="entry name" value="Aminoglycoside_PTrfase"/>
</dbReference>
<evidence type="ECO:0000313" key="3">
    <source>
        <dbReference type="Proteomes" id="UP000652074"/>
    </source>
</evidence>
<organism evidence="2 3">
    <name type="scientific">Aromatoleum petrolei</name>
    <dbReference type="NCBI Taxonomy" id="76116"/>
    <lineage>
        <taxon>Bacteria</taxon>
        <taxon>Pseudomonadati</taxon>
        <taxon>Pseudomonadota</taxon>
        <taxon>Betaproteobacteria</taxon>
        <taxon>Rhodocyclales</taxon>
        <taxon>Rhodocyclaceae</taxon>
        <taxon>Aromatoleum</taxon>
    </lineage>
</organism>
<accession>A0ABX1MW35</accession>
<dbReference type="InterPro" id="IPR052898">
    <property type="entry name" value="ACAD10-like"/>
</dbReference>
<dbReference type="InterPro" id="IPR011009">
    <property type="entry name" value="Kinase-like_dom_sf"/>
</dbReference>
<feature type="domain" description="Aminoglycoside phosphotransferase" evidence="1">
    <location>
        <begin position="33"/>
        <end position="249"/>
    </location>
</feature>
<keyword evidence="3" id="KW-1185">Reference proteome</keyword>
<dbReference type="Gene3D" id="3.30.200.20">
    <property type="entry name" value="Phosphorylase Kinase, domain 1"/>
    <property type="match status" value="1"/>
</dbReference>
<reference evidence="2 3" key="1">
    <citation type="submission" date="2019-12" db="EMBL/GenBank/DDBJ databases">
        <title>Comparative genomics gives insights into the taxonomy of the Azoarcus-Aromatoleum group and reveals separate origins of nif in the plant-associated Azoarcus and non-plant-associated Aromatoleum sub-groups.</title>
        <authorList>
            <person name="Lafos M."/>
            <person name="Maluk M."/>
            <person name="Batista M."/>
            <person name="Junghare M."/>
            <person name="Carmona M."/>
            <person name="Faoro H."/>
            <person name="Cruz L.M."/>
            <person name="Battistoni F."/>
            <person name="De Souza E."/>
            <person name="Pedrosa F."/>
            <person name="Chen W.-M."/>
            <person name="Poole P.S."/>
            <person name="Dixon R.A."/>
            <person name="James E.K."/>
        </authorList>
    </citation>
    <scope>NUCLEOTIDE SEQUENCE [LARGE SCALE GENOMIC DNA]</scope>
    <source>
        <strain evidence="2 3">ToN1</strain>
    </source>
</reference>
<dbReference type="PANTHER" id="PTHR47829">
    <property type="entry name" value="HYDROLASE, PUTATIVE (AFU_ORTHOLOGUE AFUA_1G12880)-RELATED"/>
    <property type="match status" value="1"/>
</dbReference>
<proteinExistence type="predicted"/>
<evidence type="ECO:0000313" key="2">
    <source>
        <dbReference type="EMBL" id="NMF90793.1"/>
    </source>
</evidence>
<dbReference type="Gene3D" id="3.90.1200.10">
    <property type="match status" value="1"/>
</dbReference>
<dbReference type="Pfam" id="PF01636">
    <property type="entry name" value="APH"/>
    <property type="match status" value="1"/>
</dbReference>
<name>A0ABX1MW35_9RHOO</name>
<protein>
    <submittedName>
        <fullName evidence="2">Phosphotransferase</fullName>
    </submittedName>
</protein>
<dbReference type="CDD" id="cd05154">
    <property type="entry name" value="ACAD10_11_N-like"/>
    <property type="match status" value="1"/>
</dbReference>
<dbReference type="PANTHER" id="PTHR47829:SF3">
    <property type="entry name" value="AMINOGLYCOSIDE PHOSPHOTRANSFERASE DOMAIN-CONTAINING PROTEIN"/>
    <property type="match status" value="1"/>
</dbReference>
<dbReference type="EMBL" id="WTVR01000052">
    <property type="protein sequence ID" value="NMF90793.1"/>
    <property type="molecule type" value="Genomic_DNA"/>
</dbReference>
<dbReference type="RefSeq" id="WP_169208127.1">
    <property type="nucleotide sequence ID" value="NZ_CP059560.1"/>
</dbReference>
<dbReference type="InterPro" id="IPR041726">
    <property type="entry name" value="ACAD10_11_N"/>
</dbReference>
<sequence>MIVNSEIHQLDVDGLCKYLETHVDGFEGPLSAEKFTGGQSNPTFLLRAKSGNYVLRRQPPGQLLKSAHAVDREYRVITALSPTQVPVAHAHHLCTDTSVIGSMFYVMDYLEGRIFWDPSLPELDIDQRKPAYDALIGALAALHDVDVDHVGLSDYGRAGNYFERQIGTWTKQYRASETERLECMEALIDWLPKHCPAEDGRAALVHGDFRFDNLIFHPKDLRVLAVLDWELSTLGNPLADLAYFCMCLRLPEDSYVKGLGSKNRRVLGVPEEAEIVRRYCALRGIPKIEDWNFYIAFSFFRLAAIAQGVKKRAIDGNASSAHAQKVGEMVAPLAEMGFAAANENDMERSVA</sequence>
<dbReference type="SUPFAM" id="SSF56112">
    <property type="entry name" value="Protein kinase-like (PK-like)"/>
    <property type="match status" value="1"/>
</dbReference>
<gene>
    <name evidence="2" type="ORF">GPA26_20200</name>
</gene>
<evidence type="ECO:0000259" key="1">
    <source>
        <dbReference type="Pfam" id="PF01636"/>
    </source>
</evidence>